<dbReference type="OrthoDB" id="10585549at2759"/>
<sequence length="255" mass="29109">MNNKTLPQQRKNVRSTTVTSTDMHNQHYQLHHNCHSASNCRTVLNQYCVKVLICNWNIQKVAAAAVEVKVEVEVVEVIGSELESIGEMTMRKSKTYNSSSSSKLKQQATILALCKFNLFGKLKKVYRMKKLLLNSSILAVKLLKHETDSGLKNQSKNERGRAGGKVAICWNLVAVQYYRFGVLFSLRFSQSTIIIIITLLIFFDDDDDDGEAFQSIFFNKLHFYNNNPISIYFIAILFDALIEENRELLLDSVTK</sequence>
<comment type="caution">
    <text evidence="2">The sequence shown here is derived from an EMBL/GenBank/DDBJ whole genome shotgun (WGS) entry which is preliminary data.</text>
</comment>
<dbReference type="AlphaFoldDB" id="A0A0V0SEX8"/>
<organism evidence="2 3">
    <name type="scientific">Trichinella nelsoni</name>
    <dbReference type="NCBI Taxonomy" id="6336"/>
    <lineage>
        <taxon>Eukaryota</taxon>
        <taxon>Metazoa</taxon>
        <taxon>Ecdysozoa</taxon>
        <taxon>Nematoda</taxon>
        <taxon>Enoplea</taxon>
        <taxon>Dorylaimia</taxon>
        <taxon>Trichinellida</taxon>
        <taxon>Trichinellidae</taxon>
        <taxon>Trichinella</taxon>
    </lineage>
</organism>
<reference evidence="2 3" key="1">
    <citation type="submission" date="2015-01" db="EMBL/GenBank/DDBJ databases">
        <title>Evolution of Trichinella species and genotypes.</title>
        <authorList>
            <person name="Korhonen P.K."/>
            <person name="Edoardo P."/>
            <person name="Giuseppe L.R."/>
            <person name="Gasser R.B."/>
        </authorList>
    </citation>
    <scope>NUCLEOTIDE SEQUENCE [LARGE SCALE GENOMIC DNA]</scope>
    <source>
        <strain evidence="2">ISS37</strain>
    </source>
</reference>
<proteinExistence type="predicted"/>
<gene>
    <name evidence="2" type="ORF">T07_7587</name>
</gene>
<keyword evidence="1" id="KW-1133">Transmembrane helix</keyword>
<evidence type="ECO:0000313" key="2">
    <source>
        <dbReference type="EMBL" id="KRX25226.1"/>
    </source>
</evidence>
<keyword evidence="3" id="KW-1185">Reference proteome</keyword>
<name>A0A0V0SEX8_9BILA</name>
<protein>
    <submittedName>
        <fullName evidence="2">Uncharacterized protein</fullName>
    </submittedName>
</protein>
<dbReference type="EMBL" id="JYDL01000013">
    <property type="protein sequence ID" value="KRX25226.1"/>
    <property type="molecule type" value="Genomic_DNA"/>
</dbReference>
<feature type="transmembrane region" description="Helical" evidence="1">
    <location>
        <begin position="180"/>
        <end position="203"/>
    </location>
</feature>
<keyword evidence="1" id="KW-0812">Transmembrane</keyword>
<dbReference type="Proteomes" id="UP000054630">
    <property type="component" value="Unassembled WGS sequence"/>
</dbReference>
<evidence type="ECO:0000313" key="3">
    <source>
        <dbReference type="Proteomes" id="UP000054630"/>
    </source>
</evidence>
<accession>A0A0V0SEX8</accession>
<evidence type="ECO:0000256" key="1">
    <source>
        <dbReference type="SAM" id="Phobius"/>
    </source>
</evidence>
<keyword evidence="1" id="KW-0472">Membrane</keyword>